<dbReference type="InterPro" id="IPR020568">
    <property type="entry name" value="Ribosomal_Su5_D2-typ_SF"/>
</dbReference>
<dbReference type="SUPFAM" id="SSF52540">
    <property type="entry name" value="P-loop containing nucleoside triphosphate hydrolases"/>
    <property type="match status" value="1"/>
</dbReference>
<dbReference type="Pfam" id="PF01078">
    <property type="entry name" value="Mg_chelatase"/>
    <property type="match status" value="1"/>
</dbReference>
<dbReference type="InterPro" id="IPR014721">
    <property type="entry name" value="Ribsml_uS5_D2-typ_fold_subgr"/>
</dbReference>
<sequence>MSLSVIHTRTLIGVEAVPVSVEVHLAGGLPALSMVGLPETAVKESKDRVRAALLNSGFEFPPGRITVNLAPADLPKQGGRFDLPIAIGILAASGQIPAEQLERTELIGELALGGEIRPVPGILPTSIAAAKADRSLVVPQLNAAEAALSADTTVFAAKHLLDVCRHFAGIEKIKASVRQEPDFDSPLQNKIPDMADVKGQFHAKRALEVAAAGQHNILLSGPPGTGKSMLASRLPGILPPLSIDEALETAAVISVSRQTFDINSFWQRPFRSPHHTASGVALVGGGSSPKPGEISLAHNGVLFLDELPEFNRHVLDVLREPIETGHISISRAAQQAEYPARFQLVAAMNPCPCGHFGDEGRECRCSPAQIQRYQSRVSGPFLDRIDLNVTVPRLELSELREAREVSESSKKIRQRVIDCRNLQLERAGKCNALLTGPDIERYCQLDAQNSRFLEQAMQRLQLSMRAFARIIKTARTIADLANQPTILQAHLLEALAFRGQDKR</sequence>
<dbReference type="NCBIfam" id="NF007365">
    <property type="entry name" value="PRK09862.1"/>
    <property type="match status" value="1"/>
</dbReference>
<comment type="similarity">
    <text evidence="2">Belongs to the Mg-chelatase subunits D/I family. ComM subfamily.</text>
</comment>
<dbReference type="InterPro" id="IPR003593">
    <property type="entry name" value="AAA+_ATPase"/>
</dbReference>
<dbReference type="SMART" id="SM00382">
    <property type="entry name" value="AAA"/>
    <property type="match status" value="1"/>
</dbReference>
<accession>A0A7R8VZV8</accession>
<gene>
    <name evidence="6" type="ORF">CTOB1V02_LOCUS91</name>
</gene>
<dbReference type="OrthoDB" id="6373531at2759"/>
<dbReference type="EMBL" id="OB660025">
    <property type="protein sequence ID" value="CAD7222072.1"/>
    <property type="molecule type" value="Genomic_DNA"/>
</dbReference>
<protein>
    <recommendedName>
        <fullName evidence="5">MCM C-terminal AAA(+) ATPase domain-containing protein</fullName>
    </recommendedName>
</protein>
<dbReference type="InterPro" id="IPR027417">
    <property type="entry name" value="P-loop_NTPase"/>
</dbReference>
<dbReference type="PANTHER" id="PTHR32039">
    <property type="entry name" value="MAGNESIUM-CHELATASE SUBUNIT CHLI"/>
    <property type="match status" value="1"/>
</dbReference>
<keyword evidence="4" id="KW-0067">ATP-binding</keyword>
<dbReference type="GO" id="GO:0003677">
    <property type="term" value="F:DNA binding"/>
    <property type="evidence" value="ECO:0007669"/>
    <property type="project" value="InterPro"/>
</dbReference>
<evidence type="ECO:0000313" key="6">
    <source>
        <dbReference type="EMBL" id="CAD7222072.1"/>
    </source>
</evidence>
<comment type="pathway">
    <text evidence="1">Porphyrin-containing compound metabolism; chlorophyll biosynthesis.</text>
</comment>
<dbReference type="SUPFAM" id="SSF54211">
    <property type="entry name" value="Ribosomal protein S5 domain 2-like"/>
    <property type="match status" value="1"/>
</dbReference>
<dbReference type="UniPathway" id="UPA00668"/>
<dbReference type="Pfam" id="PF13541">
    <property type="entry name" value="ChlI"/>
    <property type="match status" value="1"/>
</dbReference>
<dbReference type="Pfam" id="PF13335">
    <property type="entry name" value="Mg_chelatase_C"/>
    <property type="match status" value="1"/>
</dbReference>
<dbReference type="Gene3D" id="3.30.230.10">
    <property type="match status" value="1"/>
</dbReference>
<dbReference type="NCBIfam" id="TIGR00368">
    <property type="entry name" value="YifB family Mg chelatase-like AAA ATPase"/>
    <property type="match status" value="1"/>
</dbReference>
<dbReference type="AlphaFoldDB" id="A0A7R8VZV8"/>
<proteinExistence type="inferred from homology"/>
<dbReference type="GO" id="GO:0005524">
    <property type="term" value="F:ATP binding"/>
    <property type="evidence" value="ECO:0007669"/>
    <property type="project" value="UniProtKB-KW"/>
</dbReference>
<dbReference type="Gene3D" id="3.40.50.300">
    <property type="entry name" value="P-loop containing nucleotide triphosphate hydrolases"/>
    <property type="match status" value="1"/>
</dbReference>
<dbReference type="PANTHER" id="PTHR32039:SF7">
    <property type="entry name" value="COMPETENCE PROTEIN COMM"/>
    <property type="match status" value="1"/>
</dbReference>
<dbReference type="InterPro" id="IPR001208">
    <property type="entry name" value="MCM_dom"/>
</dbReference>
<feature type="domain" description="MCM C-terminal AAA(+) ATPase" evidence="5">
    <location>
        <begin position="292"/>
        <end position="350"/>
    </location>
</feature>
<evidence type="ECO:0000256" key="1">
    <source>
        <dbReference type="ARBA" id="ARBA00005173"/>
    </source>
</evidence>
<dbReference type="InterPro" id="IPR000523">
    <property type="entry name" value="Mg_chelatse_chII-like_cat_dom"/>
</dbReference>
<evidence type="ECO:0000259" key="5">
    <source>
        <dbReference type="PROSITE" id="PS50051"/>
    </source>
</evidence>
<evidence type="ECO:0000256" key="4">
    <source>
        <dbReference type="ARBA" id="ARBA00022840"/>
    </source>
</evidence>
<evidence type="ECO:0000256" key="3">
    <source>
        <dbReference type="ARBA" id="ARBA00022741"/>
    </source>
</evidence>
<dbReference type="InterPro" id="IPR025158">
    <property type="entry name" value="Mg_chelat-rel_C"/>
</dbReference>
<evidence type="ECO:0000256" key="2">
    <source>
        <dbReference type="ARBA" id="ARBA00006354"/>
    </source>
</evidence>
<dbReference type="PRINTS" id="PR01657">
    <property type="entry name" value="MCMFAMILY"/>
</dbReference>
<organism evidence="6">
    <name type="scientific">Cyprideis torosa</name>
    <dbReference type="NCBI Taxonomy" id="163714"/>
    <lineage>
        <taxon>Eukaryota</taxon>
        <taxon>Metazoa</taxon>
        <taxon>Ecdysozoa</taxon>
        <taxon>Arthropoda</taxon>
        <taxon>Crustacea</taxon>
        <taxon>Oligostraca</taxon>
        <taxon>Ostracoda</taxon>
        <taxon>Podocopa</taxon>
        <taxon>Podocopida</taxon>
        <taxon>Cytherocopina</taxon>
        <taxon>Cytheroidea</taxon>
        <taxon>Cytherideidae</taxon>
        <taxon>Cyprideis</taxon>
    </lineage>
</organism>
<dbReference type="InterPro" id="IPR004482">
    <property type="entry name" value="Mg_chelat-rel"/>
</dbReference>
<dbReference type="PROSITE" id="PS50051">
    <property type="entry name" value="MCM_2"/>
    <property type="match status" value="1"/>
</dbReference>
<name>A0A7R8VZV8_9CRUS</name>
<keyword evidence="3" id="KW-0547">Nucleotide-binding</keyword>
<reference evidence="6" key="1">
    <citation type="submission" date="2020-11" db="EMBL/GenBank/DDBJ databases">
        <authorList>
            <person name="Tran Van P."/>
        </authorList>
    </citation>
    <scope>NUCLEOTIDE SEQUENCE</scope>
</reference>
<dbReference type="InterPro" id="IPR045006">
    <property type="entry name" value="CHLI-like"/>
</dbReference>